<name>A0A0D3KB82_EMIH1</name>
<proteinExistence type="predicted"/>
<dbReference type="PaxDb" id="2903-EOD33017"/>
<dbReference type="AlphaFoldDB" id="A0A0D3KB82"/>
<reference evidence="3" key="1">
    <citation type="journal article" date="2013" name="Nature">
        <title>Pan genome of the phytoplankton Emiliania underpins its global distribution.</title>
        <authorList>
            <person name="Read B.A."/>
            <person name="Kegel J."/>
            <person name="Klute M.J."/>
            <person name="Kuo A."/>
            <person name="Lefebvre S.C."/>
            <person name="Maumus F."/>
            <person name="Mayer C."/>
            <person name="Miller J."/>
            <person name="Monier A."/>
            <person name="Salamov A."/>
            <person name="Young J."/>
            <person name="Aguilar M."/>
            <person name="Claverie J.M."/>
            <person name="Frickenhaus S."/>
            <person name="Gonzalez K."/>
            <person name="Herman E.K."/>
            <person name="Lin Y.C."/>
            <person name="Napier J."/>
            <person name="Ogata H."/>
            <person name="Sarno A.F."/>
            <person name="Shmutz J."/>
            <person name="Schroeder D."/>
            <person name="de Vargas C."/>
            <person name="Verret F."/>
            <person name="von Dassow P."/>
            <person name="Valentin K."/>
            <person name="Van de Peer Y."/>
            <person name="Wheeler G."/>
            <person name="Dacks J.B."/>
            <person name="Delwiche C.F."/>
            <person name="Dyhrman S.T."/>
            <person name="Glockner G."/>
            <person name="John U."/>
            <person name="Richards T."/>
            <person name="Worden A.Z."/>
            <person name="Zhang X."/>
            <person name="Grigoriev I.V."/>
            <person name="Allen A.E."/>
            <person name="Bidle K."/>
            <person name="Borodovsky M."/>
            <person name="Bowler C."/>
            <person name="Brownlee C."/>
            <person name="Cock J.M."/>
            <person name="Elias M."/>
            <person name="Gladyshev V.N."/>
            <person name="Groth M."/>
            <person name="Guda C."/>
            <person name="Hadaegh A."/>
            <person name="Iglesias-Rodriguez M.D."/>
            <person name="Jenkins J."/>
            <person name="Jones B.M."/>
            <person name="Lawson T."/>
            <person name="Leese F."/>
            <person name="Lindquist E."/>
            <person name="Lobanov A."/>
            <person name="Lomsadze A."/>
            <person name="Malik S.B."/>
            <person name="Marsh M.E."/>
            <person name="Mackinder L."/>
            <person name="Mock T."/>
            <person name="Mueller-Roeber B."/>
            <person name="Pagarete A."/>
            <person name="Parker M."/>
            <person name="Probert I."/>
            <person name="Quesneville H."/>
            <person name="Raines C."/>
            <person name="Rensing S.A."/>
            <person name="Riano-Pachon D.M."/>
            <person name="Richier S."/>
            <person name="Rokitta S."/>
            <person name="Shiraiwa Y."/>
            <person name="Soanes D.M."/>
            <person name="van der Giezen M."/>
            <person name="Wahlund T.M."/>
            <person name="Williams B."/>
            <person name="Wilson W."/>
            <person name="Wolfe G."/>
            <person name="Wurch L.L."/>
        </authorList>
    </citation>
    <scope>NUCLEOTIDE SEQUENCE</scope>
</reference>
<organism evidence="2 3">
    <name type="scientific">Emiliania huxleyi (strain CCMP1516)</name>
    <dbReference type="NCBI Taxonomy" id="280463"/>
    <lineage>
        <taxon>Eukaryota</taxon>
        <taxon>Haptista</taxon>
        <taxon>Haptophyta</taxon>
        <taxon>Prymnesiophyceae</taxon>
        <taxon>Isochrysidales</taxon>
        <taxon>Noelaerhabdaceae</taxon>
        <taxon>Emiliania</taxon>
    </lineage>
</organism>
<dbReference type="RefSeq" id="XP_005785446.1">
    <property type="nucleotide sequence ID" value="XM_005785389.1"/>
</dbReference>
<feature type="compositionally biased region" description="Basic and acidic residues" evidence="1">
    <location>
        <begin position="152"/>
        <end position="161"/>
    </location>
</feature>
<sequence length="161" mass="16988">MTDGWARYLSLRRRWLRGGTGGGGSSFSGRGAGHGGGGDARGGSGGVASERGGLHGIQEWADESLAAANQRWVAWQLRTLRRSRAPPLRPPPPAAAAAEEVSAEGGKRGFGGLLRRRAAPADQGHEVATPAVRAEPPSGPRFRPFDWLTRQPKNEQGPHAD</sequence>
<reference evidence="2" key="2">
    <citation type="submission" date="2024-10" db="UniProtKB">
        <authorList>
            <consortium name="EnsemblProtists"/>
        </authorList>
    </citation>
    <scope>IDENTIFICATION</scope>
</reference>
<protein>
    <submittedName>
        <fullName evidence="2">Uncharacterized protein</fullName>
    </submittedName>
</protein>
<feature type="region of interest" description="Disordered" evidence="1">
    <location>
        <begin position="83"/>
        <end position="161"/>
    </location>
</feature>
<dbReference type="HOGENOM" id="CLU_1646907_0_0_1"/>
<dbReference type="EnsemblProtists" id="EOD33017">
    <property type="protein sequence ID" value="EOD33017"/>
    <property type="gene ID" value="EMIHUDRAFT_441658"/>
</dbReference>
<dbReference type="Proteomes" id="UP000013827">
    <property type="component" value="Unassembled WGS sequence"/>
</dbReference>
<accession>A0A0D3KB82</accession>
<feature type="compositionally biased region" description="Gly residues" evidence="1">
    <location>
        <begin position="19"/>
        <end position="46"/>
    </location>
</feature>
<keyword evidence="3" id="KW-1185">Reference proteome</keyword>
<feature type="region of interest" description="Disordered" evidence="1">
    <location>
        <begin position="19"/>
        <end position="52"/>
    </location>
</feature>
<dbReference type="GeneID" id="17278289"/>
<evidence type="ECO:0000313" key="2">
    <source>
        <dbReference type="EnsemblProtists" id="EOD33017"/>
    </source>
</evidence>
<evidence type="ECO:0000313" key="3">
    <source>
        <dbReference type="Proteomes" id="UP000013827"/>
    </source>
</evidence>
<dbReference type="KEGG" id="ehx:EMIHUDRAFT_441658"/>
<evidence type="ECO:0000256" key="1">
    <source>
        <dbReference type="SAM" id="MobiDB-lite"/>
    </source>
</evidence>